<keyword evidence="9" id="KW-1185">Reference proteome</keyword>
<evidence type="ECO:0000313" key="8">
    <source>
        <dbReference type="EMBL" id="OLN85051.1"/>
    </source>
</evidence>
<dbReference type="GO" id="GO:0016705">
    <property type="term" value="F:oxidoreductase activity, acting on paired donors, with incorporation or reduction of molecular oxygen"/>
    <property type="evidence" value="ECO:0007669"/>
    <property type="project" value="InterPro"/>
</dbReference>
<dbReference type="InterPro" id="IPR017972">
    <property type="entry name" value="Cyt_P450_CS"/>
</dbReference>
<keyword evidence="2 5" id="KW-0349">Heme</keyword>
<dbReference type="Proteomes" id="UP000186583">
    <property type="component" value="Unassembled WGS sequence"/>
</dbReference>
<dbReference type="AlphaFoldDB" id="A0A1Q8RL69"/>
<comment type="caution">
    <text evidence="8">The sequence shown here is derived from an EMBL/GenBank/DDBJ whole genome shotgun (WGS) entry which is preliminary data.</text>
</comment>
<evidence type="ECO:0000256" key="5">
    <source>
        <dbReference type="PIRSR" id="PIRSR602401-1"/>
    </source>
</evidence>
<evidence type="ECO:0000256" key="3">
    <source>
        <dbReference type="ARBA" id="ARBA00022723"/>
    </source>
</evidence>
<evidence type="ECO:0000313" key="9">
    <source>
        <dbReference type="Proteomes" id="UP000186583"/>
    </source>
</evidence>
<sequence length="519" mass="58121">MSSSRDLDALIRILRPHRLATSDASSASLVVLTVAASYVLYQVVLLALGLYRRHLHPLRRFPGRPEACVSTAWAYNESLKGFPEKTFEALHKQYNTKALRIGPNELHISDVELYKVIYKQIDPFPKYAVFYDSFNTPHTVFAETDPARHKIRRRLLNPMFSRAGVFKLEPVIRDKLTLLMRKVDRLREKQDINVYNLFRIFTTEVITQYAFARSAGMIEEQENTFNAKFLESLAVASHGISMMYEKPWLRHLSNVLPRSLTALLSPEVERIFSLTDFANESTSHWRANGHGQKKSSYPVVFDGLGSLTASEMSAEAVDLVVAGSDTTASSATSAVIQILTHPEIERKLVDALDTAIPSADDLPPLVKLEEIDYLNACVKECIRFTSAVPGRLPRVVPAGGEPFIVDGQVVPPGNVVSMSAYTMHTSVDIWGADARSFNPDRWLAPDAKRLEQYQVAFSKGSRMCIGQNLAPAELLILLAHIFRKYKLSLSADFRPPPEVDVFTLEYGEPGVPIKFALRA</sequence>
<keyword evidence="4 5" id="KW-0408">Iron</keyword>
<feature type="transmembrane region" description="Helical" evidence="7">
    <location>
        <begin position="29"/>
        <end position="51"/>
    </location>
</feature>
<dbReference type="SUPFAM" id="SSF48264">
    <property type="entry name" value="Cytochrome P450"/>
    <property type="match status" value="1"/>
</dbReference>
<dbReference type="STRING" id="708187.A0A1Q8RL69"/>
<dbReference type="PROSITE" id="PS00086">
    <property type="entry name" value="CYTOCHROME_P450"/>
    <property type="match status" value="1"/>
</dbReference>
<dbReference type="InterPro" id="IPR036396">
    <property type="entry name" value="Cyt_P450_sf"/>
</dbReference>
<keyword evidence="6" id="KW-0560">Oxidoreductase</keyword>
<keyword evidence="6 8" id="KW-0503">Monooxygenase</keyword>
<organism evidence="8 9">
    <name type="scientific">Colletotrichum chlorophyti</name>
    <dbReference type="NCBI Taxonomy" id="708187"/>
    <lineage>
        <taxon>Eukaryota</taxon>
        <taxon>Fungi</taxon>
        <taxon>Dikarya</taxon>
        <taxon>Ascomycota</taxon>
        <taxon>Pezizomycotina</taxon>
        <taxon>Sordariomycetes</taxon>
        <taxon>Hypocreomycetidae</taxon>
        <taxon>Glomerellales</taxon>
        <taxon>Glomerellaceae</taxon>
        <taxon>Colletotrichum</taxon>
    </lineage>
</organism>
<evidence type="ECO:0000256" key="4">
    <source>
        <dbReference type="ARBA" id="ARBA00023004"/>
    </source>
</evidence>
<dbReference type="PRINTS" id="PR00385">
    <property type="entry name" value="P450"/>
</dbReference>
<protein>
    <submittedName>
        <fullName evidence="8">Benzoate 4-monooxygenase 1</fullName>
    </submittedName>
</protein>
<keyword evidence="7" id="KW-0472">Membrane</keyword>
<dbReference type="CDD" id="cd11062">
    <property type="entry name" value="CYP58-like"/>
    <property type="match status" value="1"/>
</dbReference>
<dbReference type="EMBL" id="MPGH01000185">
    <property type="protein sequence ID" value="OLN85051.1"/>
    <property type="molecule type" value="Genomic_DNA"/>
</dbReference>
<keyword evidence="7" id="KW-1133">Transmembrane helix</keyword>
<dbReference type="GO" id="GO:0020037">
    <property type="term" value="F:heme binding"/>
    <property type="evidence" value="ECO:0007669"/>
    <property type="project" value="InterPro"/>
</dbReference>
<dbReference type="PANTHER" id="PTHR24305:SF234">
    <property type="entry name" value="CYTOCHROME P450"/>
    <property type="match status" value="1"/>
</dbReference>
<dbReference type="InterPro" id="IPR002401">
    <property type="entry name" value="Cyt_P450_E_grp-I"/>
</dbReference>
<dbReference type="PANTHER" id="PTHR24305">
    <property type="entry name" value="CYTOCHROME P450"/>
    <property type="match status" value="1"/>
</dbReference>
<dbReference type="InterPro" id="IPR001128">
    <property type="entry name" value="Cyt_P450"/>
</dbReference>
<accession>A0A1Q8RL69</accession>
<proteinExistence type="inferred from homology"/>
<keyword evidence="7" id="KW-0812">Transmembrane</keyword>
<dbReference type="GO" id="GO:0005506">
    <property type="term" value="F:iron ion binding"/>
    <property type="evidence" value="ECO:0007669"/>
    <property type="project" value="InterPro"/>
</dbReference>
<evidence type="ECO:0000256" key="1">
    <source>
        <dbReference type="ARBA" id="ARBA00001971"/>
    </source>
</evidence>
<dbReference type="GO" id="GO:0004497">
    <property type="term" value="F:monooxygenase activity"/>
    <property type="evidence" value="ECO:0007669"/>
    <property type="project" value="UniProtKB-KW"/>
</dbReference>
<evidence type="ECO:0000256" key="2">
    <source>
        <dbReference type="ARBA" id="ARBA00022617"/>
    </source>
</evidence>
<evidence type="ECO:0000256" key="6">
    <source>
        <dbReference type="RuleBase" id="RU000461"/>
    </source>
</evidence>
<dbReference type="Pfam" id="PF00067">
    <property type="entry name" value="p450"/>
    <property type="match status" value="1"/>
</dbReference>
<keyword evidence="3 5" id="KW-0479">Metal-binding</keyword>
<reference evidence="8 9" key="1">
    <citation type="submission" date="2016-11" db="EMBL/GenBank/DDBJ databases">
        <title>Draft Genome Assembly of Colletotrichum chlorophyti a pathogen of herbaceous plants.</title>
        <authorList>
            <person name="Gan P."/>
            <person name="Narusaka M."/>
            <person name="Tsushima A."/>
            <person name="Narusaka Y."/>
            <person name="Takano Y."/>
            <person name="Shirasu K."/>
        </authorList>
    </citation>
    <scope>NUCLEOTIDE SEQUENCE [LARGE SCALE GENOMIC DNA]</scope>
    <source>
        <strain evidence="8 9">NTL11</strain>
    </source>
</reference>
<comment type="cofactor">
    <cofactor evidence="1 5">
        <name>heme</name>
        <dbReference type="ChEBI" id="CHEBI:30413"/>
    </cofactor>
</comment>
<dbReference type="PRINTS" id="PR00463">
    <property type="entry name" value="EP450I"/>
</dbReference>
<name>A0A1Q8RL69_9PEZI</name>
<dbReference type="Gene3D" id="1.10.630.10">
    <property type="entry name" value="Cytochrome P450"/>
    <property type="match status" value="1"/>
</dbReference>
<feature type="binding site" description="axial binding residue" evidence="5">
    <location>
        <position position="464"/>
    </location>
    <ligand>
        <name>heme</name>
        <dbReference type="ChEBI" id="CHEBI:30413"/>
    </ligand>
    <ligandPart>
        <name>Fe</name>
        <dbReference type="ChEBI" id="CHEBI:18248"/>
    </ligandPart>
</feature>
<evidence type="ECO:0000256" key="7">
    <source>
        <dbReference type="SAM" id="Phobius"/>
    </source>
</evidence>
<dbReference type="InterPro" id="IPR050121">
    <property type="entry name" value="Cytochrome_P450_monoxygenase"/>
</dbReference>
<dbReference type="OrthoDB" id="3945418at2759"/>
<comment type="similarity">
    <text evidence="6">Belongs to the cytochrome P450 family.</text>
</comment>
<gene>
    <name evidence="8" type="ORF">CCHL11_04068</name>
</gene>